<evidence type="ECO:0000313" key="3">
    <source>
        <dbReference type="Proteomes" id="UP001597480"/>
    </source>
</evidence>
<evidence type="ECO:0000313" key="2">
    <source>
        <dbReference type="EMBL" id="MFD2603275.1"/>
    </source>
</evidence>
<proteinExistence type="predicted"/>
<dbReference type="Pfam" id="PF01497">
    <property type="entry name" value="Peripla_BP_2"/>
    <property type="match status" value="1"/>
</dbReference>
<organism evidence="2 3">
    <name type="scientific">Flavobacterium suzhouense</name>
    <dbReference type="NCBI Taxonomy" id="1529638"/>
    <lineage>
        <taxon>Bacteria</taxon>
        <taxon>Pseudomonadati</taxon>
        <taxon>Bacteroidota</taxon>
        <taxon>Flavobacteriia</taxon>
        <taxon>Flavobacteriales</taxon>
        <taxon>Flavobacteriaceae</taxon>
        <taxon>Flavobacterium</taxon>
    </lineage>
</organism>
<keyword evidence="3" id="KW-1185">Reference proteome</keyword>
<dbReference type="PROSITE" id="PS51257">
    <property type="entry name" value="PROKAR_LIPOPROTEIN"/>
    <property type="match status" value="1"/>
</dbReference>
<feature type="domain" description="Fe/B12 periplasmic-binding" evidence="1">
    <location>
        <begin position="93"/>
        <end position="365"/>
    </location>
</feature>
<dbReference type="EMBL" id="JBHUMD010000027">
    <property type="protein sequence ID" value="MFD2603275.1"/>
    <property type="molecule type" value="Genomic_DNA"/>
</dbReference>
<sequence length="378" mass="41935">MRNAYYLFLFVVLAIAGCKNNTEKSVTKNAATVNSVTHAQGLQLYRYDGYTVVKVTNPWPEAKDVFTYVMLKKGGIVPDSLKQYTTVQVPLKTVVVTSTTHIPSLEALGVENTLVGFPSTDFISSEKVRARIDAGKVKEAGANESLNTEVMIDLAPDAVVGFSISSNNKSLTTLEKSGLKVLYNGDWTEQTPLGKAEWIKFFGALYDQEDKADKLFADIEKGYNEALVLAKKATSKPTVLSGAMFQDHWYLPQGGSWAALFLKDAKSDYLWADSEGTGSLNLAFETVLDKAENADYWIGPSQFTTFKEMTDANPHYAQFKAFKTKNVYSYSSKKGAKGGLIYYELAPNRPDLVLKDLIAIFHPDLLPGYQTYFFEKLK</sequence>
<dbReference type="Proteomes" id="UP001597480">
    <property type="component" value="Unassembled WGS sequence"/>
</dbReference>
<dbReference type="PROSITE" id="PS50983">
    <property type="entry name" value="FE_B12_PBP"/>
    <property type="match status" value="1"/>
</dbReference>
<accession>A0ABW5NWM9</accession>
<name>A0ABW5NWM9_9FLAO</name>
<dbReference type="InterPro" id="IPR050902">
    <property type="entry name" value="ABC_Transporter_SBP"/>
</dbReference>
<reference evidence="3" key="1">
    <citation type="journal article" date="2019" name="Int. J. Syst. Evol. Microbiol.">
        <title>The Global Catalogue of Microorganisms (GCM) 10K type strain sequencing project: providing services to taxonomists for standard genome sequencing and annotation.</title>
        <authorList>
            <consortium name="The Broad Institute Genomics Platform"/>
            <consortium name="The Broad Institute Genome Sequencing Center for Infectious Disease"/>
            <person name="Wu L."/>
            <person name="Ma J."/>
        </authorList>
    </citation>
    <scope>NUCLEOTIDE SEQUENCE [LARGE SCALE GENOMIC DNA]</scope>
    <source>
        <strain evidence="3">KCTC 42107</strain>
    </source>
</reference>
<evidence type="ECO:0000259" key="1">
    <source>
        <dbReference type="PROSITE" id="PS50983"/>
    </source>
</evidence>
<protein>
    <submittedName>
        <fullName evidence="2">ABC transporter substrate-binding protein</fullName>
    </submittedName>
</protein>
<dbReference type="Gene3D" id="3.40.50.1980">
    <property type="entry name" value="Nitrogenase molybdenum iron protein domain"/>
    <property type="match status" value="2"/>
</dbReference>
<comment type="caution">
    <text evidence="2">The sequence shown here is derived from an EMBL/GenBank/DDBJ whole genome shotgun (WGS) entry which is preliminary data.</text>
</comment>
<dbReference type="PANTHER" id="PTHR30535">
    <property type="entry name" value="VITAMIN B12-BINDING PROTEIN"/>
    <property type="match status" value="1"/>
</dbReference>
<dbReference type="SUPFAM" id="SSF53807">
    <property type="entry name" value="Helical backbone' metal receptor"/>
    <property type="match status" value="1"/>
</dbReference>
<dbReference type="PANTHER" id="PTHR30535:SF34">
    <property type="entry name" value="MOLYBDATE-BINDING PROTEIN MOLA"/>
    <property type="match status" value="1"/>
</dbReference>
<gene>
    <name evidence="2" type="ORF">ACFSR3_14525</name>
</gene>
<dbReference type="InterPro" id="IPR002491">
    <property type="entry name" value="ABC_transptr_periplasmic_BD"/>
</dbReference>
<dbReference type="RefSeq" id="WP_379821987.1">
    <property type="nucleotide sequence ID" value="NZ_JBHUMD010000027.1"/>
</dbReference>